<dbReference type="AlphaFoldDB" id="A0A0J0XED0"/>
<dbReference type="GeneID" id="28980457"/>
<sequence length="123" mass="13492">MPPAGTTQPFSVRPGPWHTRVLYVAVLVARIQASTTASRSTTRPHSPRHCWTPWRLGTILAISALSTGLRHDELICLSQERPIHRAVEAFYDEIVSIKAGMRQAGRDASFARCVTSDASAVGR</sequence>
<keyword evidence="2" id="KW-1185">Reference proteome</keyword>
<organism evidence="1 2">
    <name type="scientific">Cutaneotrichosporon oleaginosum</name>
    <dbReference type="NCBI Taxonomy" id="879819"/>
    <lineage>
        <taxon>Eukaryota</taxon>
        <taxon>Fungi</taxon>
        <taxon>Dikarya</taxon>
        <taxon>Basidiomycota</taxon>
        <taxon>Agaricomycotina</taxon>
        <taxon>Tremellomycetes</taxon>
        <taxon>Trichosporonales</taxon>
        <taxon>Trichosporonaceae</taxon>
        <taxon>Cutaneotrichosporon</taxon>
    </lineage>
</organism>
<accession>A0A0J0XED0</accession>
<protein>
    <submittedName>
        <fullName evidence="1">Uncharacterized protein</fullName>
    </submittedName>
</protein>
<name>A0A0J0XED0_9TREE</name>
<evidence type="ECO:0000313" key="1">
    <source>
        <dbReference type="EMBL" id="KLT39408.1"/>
    </source>
</evidence>
<proteinExistence type="predicted"/>
<dbReference type="RefSeq" id="XP_018275899.1">
    <property type="nucleotide sequence ID" value="XM_018419854.1"/>
</dbReference>
<gene>
    <name evidence="1" type="ORF">CC85DRAFT_197030</name>
</gene>
<evidence type="ECO:0000313" key="2">
    <source>
        <dbReference type="Proteomes" id="UP000053611"/>
    </source>
</evidence>
<dbReference type="Proteomes" id="UP000053611">
    <property type="component" value="Unassembled WGS sequence"/>
</dbReference>
<dbReference type="EMBL" id="KQ087260">
    <property type="protein sequence ID" value="KLT39408.1"/>
    <property type="molecule type" value="Genomic_DNA"/>
</dbReference>
<reference evidence="1 2" key="1">
    <citation type="submission" date="2015-03" db="EMBL/GenBank/DDBJ databases">
        <title>Genomics and transcriptomics of the oil-accumulating basidiomycete yeast T. oleaginosus allow insights into substrate utilization and the diverse evolutionary trajectories of mating systems in fungi.</title>
        <authorList>
            <consortium name="DOE Joint Genome Institute"/>
            <person name="Kourist R."/>
            <person name="Kracht O."/>
            <person name="Bracharz F."/>
            <person name="Lipzen A."/>
            <person name="Nolan M."/>
            <person name="Ohm R."/>
            <person name="Grigoriev I."/>
            <person name="Sun S."/>
            <person name="Heitman J."/>
            <person name="Bruck T."/>
            <person name="Nowrousian M."/>
        </authorList>
    </citation>
    <scope>NUCLEOTIDE SEQUENCE [LARGE SCALE GENOMIC DNA]</scope>
    <source>
        <strain evidence="1 2">IBC0246</strain>
    </source>
</reference>